<name>A0A3D8SV42_9EURO</name>
<gene>
    <name evidence="2" type="ORF">DSM5745_01826</name>
</gene>
<accession>A0A3D8SV42</accession>
<reference evidence="2 3" key="1">
    <citation type="journal article" date="2018" name="IMA Fungus">
        <title>IMA Genome-F 9: Draft genome sequence of Annulohypoxylon stygium, Aspergillus mulundensis, Berkeleyomyces basicola (syn. Thielaviopsis basicola), Ceratocystis smalleyi, two Cercospora beticola strains, Coleophoma cylindrospora, Fusarium fracticaudum, Phialophora cf. hyalina, and Morchella septimelata.</title>
        <authorList>
            <person name="Wingfield B.D."/>
            <person name="Bills G.F."/>
            <person name="Dong Y."/>
            <person name="Huang W."/>
            <person name="Nel W.J."/>
            <person name="Swalarsk-Parry B.S."/>
            <person name="Vaghefi N."/>
            <person name="Wilken P.M."/>
            <person name="An Z."/>
            <person name="de Beer Z.W."/>
            <person name="De Vos L."/>
            <person name="Chen L."/>
            <person name="Duong T.A."/>
            <person name="Gao Y."/>
            <person name="Hammerbacher A."/>
            <person name="Kikkert J.R."/>
            <person name="Li Y."/>
            <person name="Li H."/>
            <person name="Li K."/>
            <person name="Li Q."/>
            <person name="Liu X."/>
            <person name="Ma X."/>
            <person name="Naidoo K."/>
            <person name="Pethybridge S.J."/>
            <person name="Sun J."/>
            <person name="Steenkamp E.T."/>
            <person name="van der Nest M.A."/>
            <person name="van Wyk S."/>
            <person name="Wingfield M.J."/>
            <person name="Xiong C."/>
            <person name="Yue Q."/>
            <person name="Zhang X."/>
        </authorList>
    </citation>
    <scope>NUCLEOTIDE SEQUENCE [LARGE SCALE GENOMIC DNA]</scope>
    <source>
        <strain evidence="2 3">DSM 5745</strain>
    </source>
</reference>
<dbReference type="Proteomes" id="UP000256690">
    <property type="component" value="Unassembled WGS sequence"/>
</dbReference>
<evidence type="ECO:0000256" key="1">
    <source>
        <dbReference type="SAM" id="MobiDB-lite"/>
    </source>
</evidence>
<dbReference type="GeneID" id="38112196"/>
<dbReference type="AlphaFoldDB" id="A0A3D8SV42"/>
<proteinExistence type="predicted"/>
<protein>
    <submittedName>
        <fullName evidence="2">Uncharacterized protein</fullName>
    </submittedName>
</protein>
<keyword evidence="3" id="KW-1185">Reference proteome</keyword>
<evidence type="ECO:0000313" key="3">
    <source>
        <dbReference type="Proteomes" id="UP000256690"/>
    </source>
</evidence>
<feature type="region of interest" description="Disordered" evidence="1">
    <location>
        <begin position="10"/>
        <end position="65"/>
    </location>
</feature>
<dbReference type="RefSeq" id="XP_026607005.1">
    <property type="nucleotide sequence ID" value="XM_026743842.1"/>
</dbReference>
<evidence type="ECO:0000313" key="2">
    <source>
        <dbReference type="EMBL" id="RDW90051.1"/>
    </source>
</evidence>
<sequence>MKPVSLSLVALTFPPGTPGTNGSPTRHPRRHPAPGLKTILSKHPTRQEPTQPGENARTRTRVRQGAEGMVCAHTDVAEQHALREICWVDPHHAQRAALGFGGSDLVGGCVWADGCEGGGCGDGQEEGGEGFHVGVELDQAMGLAWRG</sequence>
<comment type="caution">
    <text evidence="2">The sequence shown here is derived from an EMBL/GenBank/DDBJ whole genome shotgun (WGS) entry which is preliminary data.</text>
</comment>
<feature type="compositionally biased region" description="Low complexity" evidence="1">
    <location>
        <begin position="12"/>
        <end position="25"/>
    </location>
</feature>
<organism evidence="2 3">
    <name type="scientific">Aspergillus mulundensis</name>
    <dbReference type="NCBI Taxonomy" id="1810919"/>
    <lineage>
        <taxon>Eukaryota</taxon>
        <taxon>Fungi</taxon>
        <taxon>Dikarya</taxon>
        <taxon>Ascomycota</taxon>
        <taxon>Pezizomycotina</taxon>
        <taxon>Eurotiomycetes</taxon>
        <taxon>Eurotiomycetidae</taxon>
        <taxon>Eurotiales</taxon>
        <taxon>Aspergillaceae</taxon>
        <taxon>Aspergillus</taxon>
        <taxon>Aspergillus subgen. Nidulantes</taxon>
    </lineage>
</organism>
<dbReference type="EMBL" id="PVWQ01000002">
    <property type="protein sequence ID" value="RDW90051.1"/>
    <property type="molecule type" value="Genomic_DNA"/>
</dbReference>